<dbReference type="InterPro" id="IPR038117">
    <property type="entry name" value="BofC_C_sf"/>
</dbReference>
<keyword evidence="1" id="KW-0812">Transmembrane</keyword>
<dbReference type="RefSeq" id="WP_132082144.1">
    <property type="nucleotide sequence ID" value="NZ_SLUI01000010.1"/>
</dbReference>
<name>A0A4R1Q4N4_9FIRM</name>
<dbReference type="PROSITE" id="PS51257">
    <property type="entry name" value="PROKAR_LIPOPROTEIN"/>
    <property type="match status" value="1"/>
</dbReference>
<keyword evidence="1" id="KW-0472">Membrane</keyword>
<dbReference type="Pfam" id="PF08955">
    <property type="entry name" value="BofC_C"/>
    <property type="match status" value="1"/>
</dbReference>
<sequence>MLPFMKNTKIRTALTVVLILVACTGVYYFVKPSAISDMPPALPRETEVAKQDAKIKITPTTDIVQRIIYLKCNEEETFRTKPADNLVGLNYQQVQQIYSGWTIEKFDTPEVTMSLKVNSLCREHANNMFIGVKDGYVAVFHGKPGSKAILKEVTKIPITKLVPGDAEELKHGMVVQSREELLRFIEGLESR</sequence>
<dbReference type="Proteomes" id="UP000295063">
    <property type="component" value="Unassembled WGS sequence"/>
</dbReference>
<dbReference type="Gene3D" id="3.30.70.1740">
    <property type="entry name" value="Bypass-of-forespore C, C-terminal domain"/>
    <property type="match status" value="1"/>
</dbReference>
<reference evidence="3 4" key="1">
    <citation type="submission" date="2019-03" db="EMBL/GenBank/DDBJ databases">
        <title>Genomic Encyclopedia of Type Strains, Phase IV (KMG-IV): sequencing the most valuable type-strain genomes for metagenomic binning, comparative biology and taxonomic classification.</title>
        <authorList>
            <person name="Goeker M."/>
        </authorList>
    </citation>
    <scope>NUCLEOTIDE SEQUENCE [LARGE SCALE GENOMIC DNA]</scope>
    <source>
        <strain evidence="3 4">DSM 15969</strain>
    </source>
</reference>
<protein>
    <submittedName>
        <fullName evidence="3">BofC-like protein</fullName>
    </submittedName>
</protein>
<organism evidence="3 4">
    <name type="scientific">Anaerospora hongkongensis</name>
    <dbReference type="NCBI Taxonomy" id="244830"/>
    <lineage>
        <taxon>Bacteria</taxon>
        <taxon>Bacillati</taxon>
        <taxon>Bacillota</taxon>
        <taxon>Negativicutes</taxon>
        <taxon>Selenomonadales</taxon>
        <taxon>Sporomusaceae</taxon>
        <taxon>Anaerospora</taxon>
    </lineage>
</organism>
<evidence type="ECO:0000256" key="1">
    <source>
        <dbReference type="SAM" id="Phobius"/>
    </source>
</evidence>
<keyword evidence="1" id="KW-1133">Transmembrane helix</keyword>
<dbReference type="OrthoDB" id="2082016at2"/>
<proteinExistence type="predicted"/>
<accession>A0A4R1Q4N4</accession>
<feature type="transmembrane region" description="Helical" evidence="1">
    <location>
        <begin position="12"/>
        <end position="30"/>
    </location>
</feature>
<dbReference type="AlphaFoldDB" id="A0A4R1Q4N4"/>
<dbReference type="EMBL" id="SLUI01000010">
    <property type="protein sequence ID" value="TCL35808.1"/>
    <property type="molecule type" value="Genomic_DNA"/>
</dbReference>
<evidence type="ECO:0000259" key="2">
    <source>
        <dbReference type="Pfam" id="PF08955"/>
    </source>
</evidence>
<gene>
    <name evidence="3" type="ORF">EV210_11051</name>
</gene>
<dbReference type="InterPro" id="IPR015050">
    <property type="entry name" value="BofC_C"/>
</dbReference>
<comment type="caution">
    <text evidence="3">The sequence shown here is derived from an EMBL/GenBank/DDBJ whole genome shotgun (WGS) entry which is preliminary data.</text>
</comment>
<evidence type="ECO:0000313" key="3">
    <source>
        <dbReference type="EMBL" id="TCL35808.1"/>
    </source>
</evidence>
<feature type="domain" description="Bypass of forespore C C-terminal" evidence="2">
    <location>
        <begin position="120"/>
        <end position="189"/>
    </location>
</feature>
<keyword evidence="4" id="KW-1185">Reference proteome</keyword>
<evidence type="ECO:0000313" key="4">
    <source>
        <dbReference type="Proteomes" id="UP000295063"/>
    </source>
</evidence>